<feature type="compositionally biased region" description="Basic and acidic residues" evidence="1">
    <location>
        <begin position="140"/>
        <end position="149"/>
    </location>
</feature>
<evidence type="ECO:0000313" key="2">
    <source>
        <dbReference type="EMBL" id="GAD97401.1"/>
    </source>
</evidence>
<evidence type="ECO:0000313" key="3">
    <source>
        <dbReference type="Proteomes" id="UP000018001"/>
    </source>
</evidence>
<keyword evidence="3" id="KW-1185">Reference proteome</keyword>
<dbReference type="HOGENOM" id="CLU_1677618_0_0_1"/>
<accession>V5G5Z1</accession>
<feature type="compositionally biased region" description="Polar residues" evidence="1">
    <location>
        <begin position="70"/>
        <end position="89"/>
    </location>
</feature>
<proteinExistence type="predicted"/>
<gene>
    <name evidence="2" type="ORF">PVAR5_6076</name>
</gene>
<dbReference type="AlphaFoldDB" id="V5G5Z1"/>
<name>V5G5Z1_BYSSN</name>
<evidence type="ECO:0000256" key="1">
    <source>
        <dbReference type="SAM" id="MobiDB-lite"/>
    </source>
</evidence>
<reference evidence="3" key="1">
    <citation type="journal article" date="2014" name="Genome Announc.">
        <title>Draft genome sequence of the formaldehyde-resistant fungus Byssochlamys spectabilis No. 5 (anamorph Paecilomyces variotii No. 5) (NBRC109023).</title>
        <authorList>
            <person name="Oka T."/>
            <person name="Ekino K."/>
            <person name="Fukuda K."/>
            <person name="Nomura Y."/>
        </authorList>
    </citation>
    <scope>NUCLEOTIDE SEQUENCE [LARGE SCALE GENOMIC DNA]</scope>
    <source>
        <strain evidence="3">No. 5 / NBRC 109023</strain>
    </source>
</reference>
<comment type="caution">
    <text evidence="2">The sequence shown here is derived from an EMBL/GenBank/DDBJ whole genome shotgun (WGS) entry which is preliminary data.</text>
</comment>
<dbReference type="InParanoid" id="V5G5Z1"/>
<feature type="region of interest" description="Disordered" evidence="1">
    <location>
        <begin position="44"/>
        <end position="105"/>
    </location>
</feature>
<protein>
    <submittedName>
        <fullName evidence="2">Uncharacterized protein</fullName>
    </submittedName>
</protein>
<sequence length="157" mass="17117">MRPRCGAMNAEKTAVVQSEMVVFAGRDWNGRQEWETARRANFSRGSARFRERTPVGEPVRSQRFAPDGLQTKSQTQRQACGSPSLTISIDETVPPSSSSRTDSSLQLSVLRRVPVAAGTGQSGAAFVLKQASSQSYQGDKTSKARDQGRARCPVQEL</sequence>
<organism evidence="2 3">
    <name type="scientific">Byssochlamys spectabilis (strain No. 5 / NBRC 109023)</name>
    <name type="common">Paecilomyces variotii</name>
    <dbReference type="NCBI Taxonomy" id="1356009"/>
    <lineage>
        <taxon>Eukaryota</taxon>
        <taxon>Fungi</taxon>
        <taxon>Dikarya</taxon>
        <taxon>Ascomycota</taxon>
        <taxon>Pezizomycotina</taxon>
        <taxon>Eurotiomycetes</taxon>
        <taxon>Eurotiomycetidae</taxon>
        <taxon>Eurotiales</taxon>
        <taxon>Thermoascaceae</taxon>
        <taxon>Paecilomyces</taxon>
    </lineage>
</organism>
<feature type="region of interest" description="Disordered" evidence="1">
    <location>
        <begin position="130"/>
        <end position="157"/>
    </location>
</feature>
<dbReference type="Proteomes" id="UP000018001">
    <property type="component" value="Unassembled WGS sequence"/>
</dbReference>
<dbReference type="EMBL" id="BAUL01000198">
    <property type="protein sequence ID" value="GAD97401.1"/>
    <property type="molecule type" value="Genomic_DNA"/>
</dbReference>
<feature type="compositionally biased region" description="Low complexity" evidence="1">
    <location>
        <begin position="96"/>
        <end position="105"/>
    </location>
</feature>
<feature type="compositionally biased region" description="Polar residues" evidence="1">
    <location>
        <begin position="130"/>
        <end position="139"/>
    </location>
</feature>